<comment type="caution">
    <text evidence="1">The sequence shown here is derived from an EMBL/GenBank/DDBJ whole genome shotgun (WGS) entry which is preliminary data.</text>
</comment>
<proteinExistence type="predicted"/>
<sequence length="70" mass="8376">MEDTIMFLDQEPLVMGMTPKEYQAAFSYLDHANFSREVEEFDVQRRDPMGPPRTNVVWYRRPEFWGACSR</sequence>
<dbReference type="AlphaFoldDB" id="A0A439DCT5"/>
<evidence type="ECO:0000313" key="1">
    <source>
        <dbReference type="EMBL" id="RWA12195.1"/>
    </source>
</evidence>
<accession>A0A439DCT5</accession>
<dbReference type="EMBL" id="RYZI01000057">
    <property type="protein sequence ID" value="RWA12195.1"/>
    <property type="molecule type" value="Genomic_DNA"/>
</dbReference>
<gene>
    <name evidence="1" type="ORF">EKO27_g2881</name>
</gene>
<dbReference type="Proteomes" id="UP000286045">
    <property type="component" value="Unassembled WGS sequence"/>
</dbReference>
<protein>
    <submittedName>
        <fullName evidence="1">Uncharacterized protein</fullName>
    </submittedName>
</protein>
<evidence type="ECO:0000313" key="2">
    <source>
        <dbReference type="Proteomes" id="UP000286045"/>
    </source>
</evidence>
<organism evidence="1 2">
    <name type="scientific">Xylaria grammica</name>
    <dbReference type="NCBI Taxonomy" id="363999"/>
    <lineage>
        <taxon>Eukaryota</taxon>
        <taxon>Fungi</taxon>
        <taxon>Dikarya</taxon>
        <taxon>Ascomycota</taxon>
        <taxon>Pezizomycotina</taxon>
        <taxon>Sordariomycetes</taxon>
        <taxon>Xylariomycetidae</taxon>
        <taxon>Xylariales</taxon>
        <taxon>Xylariaceae</taxon>
        <taxon>Xylaria</taxon>
    </lineage>
</organism>
<keyword evidence="2" id="KW-1185">Reference proteome</keyword>
<name>A0A439DCT5_9PEZI</name>
<reference evidence="1 2" key="1">
    <citation type="submission" date="2018-12" db="EMBL/GenBank/DDBJ databases">
        <title>Draft genome sequence of Xylaria grammica IHI A82.</title>
        <authorList>
            <person name="Buettner E."/>
            <person name="Kellner H."/>
        </authorList>
    </citation>
    <scope>NUCLEOTIDE SEQUENCE [LARGE SCALE GENOMIC DNA]</scope>
    <source>
        <strain evidence="1 2">IHI A82</strain>
    </source>
</reference>